<evidence type="ECO:0000256" key="17">
    <source>
        <dbReference type="RuleBase" id="RU003476"/>
    </source>
</evidence>
<dbReference type="GO" id="GO:0008413">
    <property type="term" value="F:8-oxo-7,8-dihydroguanosine triphosphate pyrophosphatase activity"/>
    <property type="evidence" value="ECO:0007669"/>
    <property type="project" value="TreeGrafter"/>
</dbReference>
<keyword evidence="6" id="KW-0227">DNA damage</keyword>
<evidence type="ECO:0000313" key="20">
    <source>
        <dbReference type="Proteomes" id="UP000033202"/>
    </source>
</evidence>
<dbReference type="Pfam" id="PF00293">
    <property type="entry name" value="NUDIX"/>
    <property type="match status" value="1"/>
</dbReference>
<evidence type="ECO:0000256" key="8">
    <source>
        <dbReference type="ARBA" id="ARBA00022842"/>
    </source>
</evidence>
<keyword evidence="8" id="KW-0460">Magnesium</keyword>
<evidence type="ECO:0000256" key="11">
    <source>
        <dbReference type="ARBA" id="ARBA00036904"/>
    </source>
</evidence>
<name>A0A0E9MKM2_9SPHN</name>
<dbReference type="GO" id="GO:0006281">
    <property type="term" value="P:DNA repair"/>
    <property type="evidence" value="ECO:0007669"/>
    <property type="project" value="UniProtKB-KW"/>
</dbReference>
<protein>
    <recommendedName>
        <fullName evidence="13">8-oxo-dGTP diphosphatase</fullName>
        <ecNumber evidence="12">3.6.1.55</ecNumber>
    </recommendedName>
    <alternativeName>
        <fullName evidence="16">7,8-dihydro-8-oxoguanine-triphosphatase</fullName>
    </alternativeName>
    <alternativeName>
        <fullName evidence="15">Mutator protein MutT</fullName>
    </alternativeName>
    <alternativeName>
        <fullName evidence="14">dGTP pyrophosphohydrolase</fullName>
    </alternativeName>
</protein>
<comment type="caution">
    <text evidence="19">The sequence shown here is derived from an EMBL/GenBank/DDBJ whole genome shotgun (WGS) entry which is preliminary data.</text>
</comment>
<gene>
    <name evidence="19" type="ORF">SCH01S_03_00590</name>
</gene>
<evidence type="ECO:0000256" key="9">
    <source>
        <dbReference type="ARBA" id="ARBA00023204"/>
    </source>
</evidence>
<evidence type="ECO:0000259" key="18">
    <source>
        <dbReference type="PROSITE" id="PS51462"/>
    </source>
</evidence>
<dbReference type="EMBL" id="BBWU01000003">
    <property type="protein sequence ID" value="GAO38084.1"/>
    <property type="molecule type" value="Genomic_DNA"/>
</dbReference>
<dbReference type="InterPro" id="IPR000086">
    <property type="entry name" value="NUDIX_hydrolase_dom"/>
</dbReference>
<evidence type="ECO:0000256" key="12">
    <source>
        <dbReference type="ARBA" id="ARBA00038905"/>
    </source>
</evidence>
<dbReference type="SUPFAM" id="SSF55811">
    <property type="entry name" value="Nudix"/>
    <property type="match status" value="1"/>
</dbReference>
<dbReference type="AlphaFoldDB" id="A0A0E9MKM2"/>
<dbReference type="EC" id="3.6.1.55" evidence="12"/>
<dbReference type="PANTHER" id="PTHR47707:SF1">
    <property type="entry name" value="NUDIX HYDROLASE FAMILY PROTEIN"/>
    <property type="match status" value="1"/>
</dbReference>
<dbReference type="STRING" id="1219043.SCH01S_03_00590"/>
<dbReference type="InterPro" id="IPR047127">
    <property type="entry name" value="MutT-like"/>
</dbReference>
<dbReference type="Gene3D" id="3.90.79.10">
    <property type="entry name" value="Nucleoside Triphosphate Pyrophosphohydrolase"/>
    <property type="match status" value="1"/>
</dbReference>
<evidence type="ECO:0000256" key="2">
    <source>
        <dbReference type="ARBA" id="ARBA00005582"/>
    </source>
</evidence>
<keyword evidence="20" id="KW-1185">Reference proteome</keyword>
<evidence type="ECO:0000256" key="6">
    <source>
        <dbReference type="ARBA" id="ARBA00022763"/>
    </source>
</evidence>
<dbReference type="OrthoDB" id="9810648at2"/>
<keyword evidence="3" id="KW-0515">Mutator protein</keyword>
<keyword evidence="7 17" id="KW-0378">Hydrolase</keyword>
<dbReference type="GO" id="GO:0035539">
    <property type="term" value="F:8-oxo-7,8-dihydrodeoxyguanosine triphosphate pyrophosphatase activity"/>
    <property type="evidence" value="ECO:0007669"/>
    <property type="project" value="UniProtKB-EC"/>
</dbReference>
<dbReference type="PROSITE" id="PS00893">
    <property type="entry name" value="NUDIX_BOX"/>
    <property type="match status" value="1"/>
</dbReference>
<evidence type="ECO:0000256" key="3">
    <source>
        <dbReference type="ARBA" id="ARBA00022457"/>
    </source>
</evidence>
<evidence type="ECO:0000313" key="19">
    <source>
        <dbReference type="EMBL" id="GAO38084.1"/>
    </source>
</evidence>
<dbReference type="PROSITE" id="PS51462">
    <property type="entry name" value="NUDIX"/>
    <property type="match status" value="1"/>
</dbReference>
<proteinExistence type="inferred from homology"/>
<evidence type="ECO:0000256" key="16">
    <source>
        <dbReference type="ARBA" id="ARBA00042798"/>
    </source>
</evidence>
<dbReference type="InterPro" id="IPR015797">
    <property type="entry name" value="NUDIX_hydrolase-like_dom_sf"/>
</dbReference>
<dbReference type="GO" id="GO:0044716">
    <property type="term" value="F:8-oxo-GDP phosphatase activity"/>
    <property type="evidence" value="ECO:0007669"/>
    <property type="project" value="TreeGrafter"/>
</dbReference>
<keyword evidence="4" id="KW-0235">DNA replication</keyword>
<keyword evidence="5" id="KW-0479">Metal-binding</keyword>
<sequence length="140" mass="14936">MAPGYPILLVVAAALMDADGRILLQQRAPRRSMPGLWEFPGGKVEPGETPEAALARELEEELGVTVAPDALAPIAFASDTLGERHLVLLLYVARTWAGEPRPLDASALRWVTVDEIDDLPMPPADVPLVKALAASAPLRA</sequence>
<keyword evidence="9" id="KW-0234">DNA repair</keyword>
<dbReference type="Proteomes" id="UP000033202">
    <property type="component" value="Unassembled WGS sequence"/>
</dbReference>
<dbReference type="RefSeq" id="WP_046346942.1">
    <property type="nucleotide sequence ID" value="NZ_BBWU01000003.1"/>
</dbReference>
<comment type="catalytic activity">
    <reaction evidence="11">
        <text>8-oxo-GTP + H2O = 8-oxo-GMP + diphosphate + H(+)</text>
        <dbReference type="Rhea" id="RHEA:67616"/>
        <dbReference type="ChEBI" id="CHEBI:15377"/>
        <dbReference type="ChEBI" id="CHEBI:15378"/>
        <dbReference type="ChEBI" id="CHEBI:33019"/>
        <dbReference type="ChEBI" id="CHEBI:143553"/>
        <dbReference type="ChEBI" id="CHEBI:145694"/>
    </reaction>
</comment>
<feature type="domain" description="Nudix hydrolase" evidence="18">
    <location>
        <begin position="6"/>
        <end position="134"/>
    </location>
</feature>
<evidence type="ECO:0000256" key="7">
    <source>
        <dbReference type="ARBA" id="ARBA00022801"/>
    </source>
</evidence>
<dbReference type="InterPro" id="IPR020476">
    <property type="entry name" value="Nudix_hydrolase"/>
</dbReference>
<evidence type="ECO:0000256" key="10">
    <source>
        <dbReference type="ARBA" id="ARBA00035861"/>
    </source>
</evidence>
<evidence type="ECO:0000256" key="5">
    <source>
        <dbReference type="ARBA" id="ARBA00022723"/>
    </source>
</evidence>
<comment type="similarity">
    <text evidence="2 17">Belongs to the Nudix hydrolase family.</text>
</comment>
<evidence type="ECO:0000256" key="4">
    <source>
        <dbReference type="ARBA" id="ARBA00022705"/>
    </source>
</evidence>
<evidence type="ECO:0000256" key="15">
    <source>
        <dbReference type="ARBA" id="ARBA00041979"/>
    </source>
</evidence>
<dbReference type="CDD" id="cd03425">
    <property type="entry name" value="NUDIX_MutT_NudA_like"/>
    <property type="match status" value="1"/>
</dbReference>
<dbReference type="InterPro" id="IPR020084">
    <property type="entry name" value="NUDIX_hydrolase_CS"/>
</dbReference>
<organism evidence="19 20">
    <name type="scientific">Sphingomonas changbaiensis NBRC 104936</name>
    <dbReference type="NCBI Taxonomy" id="1219043"/>
    <lineage>
        <taxon>Bacteria</taxon>
        <taxon>Pseudomonadati</taxon>
        <taxon>Pseudomonadota</taxon>
        <taxon>Alphaproteobacteria</taxon>
        <taxon>Sphingomonadales</taxon>
        <taxon>Sphingomonadaceae</taxon>
        <taxon>Sphingomonas</taxon>
    </lineage>
</organism>
<evidence type="ECO:0000256" key="1">
    <source>
        <dbReference type="ARBA" id="ARBA00001946"/>
    </source>
</evidence>
<evidence type="ECO:0000256" key="13">
    <source>
        <dbReference type="ARBA" id="ARBA00040794"/>
    </source>
</evidence>
<accession>A0A0E9MKM2</accession>
<comment type="catalytic activity">
    <reaction evidence="10">
        <text>8-oxo-dGTP + H2O = 8-oxo-dGMP + diphosphate + H(+)</text>
        <dbReference type="Rhea" id="RHEA:31575"/>
        <dbReference type="ChEBI" id="CHEBI:15377"/>
        <dbReference type="ChEBI" id="CHEBI:15378"/>
        <dbReference type="ChEBI" id="CHEBI:33019"/>
        <dbReference type="ChEBI" id="CHEBI:63224"/>
        <dbReference type="ChEBI" id="CHEBI:77896"/>
        <dbReference type="EC" id="3.6.1.55"/>
    </reaction>
</comment>
<dbReference type="GO" id="GO:0044715">
    <property type="term" value="F:8-oxo-dGDP phosphatase activity"/>
    <property type="evidence" value="ECO:0007669"/>
    <property type="project" value="TreeGrafter"/>
</dbReference>
<dbReference type="GO" id="GO:0006260">
    <property type="term" value="P:DNA replication"/>
    <property type="evidence" value="ECO:0007669"/>
    <property type="project" value="UniProtKB-KW"/>
</dbReference>
<dbReference type="PRINTS" id="PR00502">
    <property type="entry name" value="NUDIXFAMILY"/>
</dbReference>
<evidence type="ECO:0000256" key="14">
    <source>
        <dbReference type="ARBA" id="ARBA00041592"/>
    </source>
</evidence>
<reference evidence="19 20" key="1">
    <citation type="submission" date="2015-04" db="EMBL/GenBank/DDBJ databases">
        <title>Whole genome shotgun sequence of Sphingomonas changbaiensis NBRC 104936.</title>
        <authorList>
            <person name="Katano-Makiyama Y."/>
            <person name="Hosoyama A."/>
            <person name="Hashimoto M."/>
            <person name="Noguchi M."/>
            <person name="Tsuchikane K."/>
            <person name="Ohji S."/>
            <person name="Yamazoe A."/>
            <person name="Ichikawa N."/>
            <person name="Kimura A."/>
            <person name="Fujita N."/>
        </authorList>
    </citation>
    <scope>NUCLEOTIDE SEQUENCE [LARGE SCALE GENOMIC DNA]</scope>
    <source>
        <strain evidence="19 20">NBRC 104936</strain>
    </source>
</reference>
<comment type="cofactor">
    <cofactor evidence="1">
        <name>Mg(2+)</name>
        <dbReference type="ChEBI" id="CHEBI:18420"/>
    </cofactor>
</comment>
<dbReference type="PANTHER" id="PTHR47707">
    <property type="entry name" value="8-OXO-DGTP DIPHOSPHATASE"/>
    <property type="match status" value="1"/>
</dbReference>
<dbReference type="GO" id="GO:0046872">
    <property type="term" value="F:metal ion binding"/>
    <property type="evidence" value="ECO:0007669"/>
    <property type="project" value="UniProtKB-KW"/>
</dbReference>